<dbReference type="HOGENOM" id="CLU_496155_0_0_1"/>
<dbReference type="AlphaFoldDB" id="A0A0D2EU14"/>
<protein>
    <submittedName>
        <fullName evidence="2">Uncharacterized protein</fullName>
    </submittedName>
</protein>
<accession>A0A0D2EU14</accession>
<evidence type="ECO:0000313" key="2">
    <source>
        <dbReference type="EMBL" id="KIW59203.1"/>
    </source>
</evidence>
<dbReference type="GeneID" id="25325576"/>
<dbReference type="OrthoDB" id="5421817at2759"/>
<dbReference type="InterPro" id="IPR036770">
    <property type="entry name" value="Ankyrin_rpt-contain_sf"/>
</dbReference>
<feature type="compositionally biased region" description="Basic and acidic residues" evidence="1">
    <location>
        <begin position="549"/>
        <end position="567"/>
    </location>
</feature>
<proteinExistence type="predicted"/>
<dbReference type="EMBL" id="KN847318">
    <property type="protein sequence ID" value="KIW59203.1"/>
    <property type="molecule type" value="Genomic_DNA"/>
</dbReference>
<dbReference type="STRING" id="348802.A0A0D2EU14"/>
<reference evidence="2 3" key="1">
    <citation type="submission" date="2015-01" db="EMBL/GenBank/DDBJ databases">
        <title>The Genome Sequence of Exophiala xenobiotica CBS118157.</title>
        <authorList>
            <consortium name="The Broad Institute Genomics Platform"/>
            <person name="Cuomo C."/>
            <person name="de Hoog S."/>
            <person name="Gorbushina A."/>
            <person name="Stielow B."/>
            <person name="Teixiera M."/>
            <person name="Abouelleil A."/>
            <person name="Chapman S.B."/>
            <person name="Priest M."/>
            <person name="Young S.K."/>
            <person name="Wortman J."/>
            <person name="Nusbaum C."/>
            <person name="Birren B."/>
        </authorList>
    </citation>
    <scope>NUCLEOTIDE SEQUENCE [LARGE SCALE GENOMIC DNA]</scope>
    <source>
        <strain evidence="2 3">CBS 118157</strain>
    </source>
</reference>
<dbReference type="SUPFAM" id="SSF48403">
    <property type="entry name" value="Ankyrin repeat"/>
    <property type="match status" value="1"/>
</dbReference>
<feature type="region of interest" description="Disordered" evidence="1">
    <location>
        <begin position="531"/>
        <end position="567"/>
    </location>
</feature>
<evidence type="ECO:0000313" key="3">
    <source>
        <dbReference type="Proteomes" id="UP000054342"/>
    </source>
</evidence>
<organism evidence="2 3">
    <name type="scientific">Exophiala xenobiotica</name>
    <dbReference type="NCBI Taxonomy" id="348802"/>
    <lineage>
        <taxon>Eukaryota</taxon>
        <taxon>Fungi</taxon>
        <taxon>Dikarya</taxon>
        <taxon>Ascomycota</taxon>
        <taxon>Pezizomycotina</taxon>
        <taxon>Eurotiomycetes</taxon>
        <taxon>Chaetothyriomycetidae</taxon>
        <taxon>Chaetothyriales</taxon>
        <taxon>Herpotrichiellaceae</taxon>
        <taxon>Exophiala</taxon>
    </lineage>
</organism>
<keyword evidence="3" id="KW-1185">Reference proteome</keyword>
<dbReference type="RefSeq" id="XP_013319787.1">
    <property type="nucleotide sequence ID" value="XM_013464333.1"/>
</dbReference>
<dbReference type="Gene3D" id="1.25.40.20">
    <property type="entry name" value="Ankyrin repeat-containing domain"/>
    <property type="match status" value="1"/>
</dbReference>
<sequence>MEATLSFASCLINYLCQRHHDPDLSDEEIAENITTGAYCLHNLASTSWLDTLELYIHSKGSQPLSDTVIDAVDRLISDRHNDAYADSATAPFQPNLDCFKAASGDVYGMLCESARFRRMSQKGTYNKAEGAGWMDLDPLTISRTSVQIYKQFNQILTDCATNHHQHCRCQVLRRHYGERIFECGFTGCLFHRHGFKPSSVRKSHMKHHDRPWKCSVEDCEFAEGGFLSRKMRDDHLNKYYTTNATRTEVHQNPPDPDEVQPLLFDLVQADETDRVRELLPYFQKLDWEFQNAMLEIAAYSGSPTMIDVLISAQLCWQPGTLAKKAIEGLNVDTLKHLLDKAEHVRILEHMHLLTPLVASGSEPLLEVWKLYFNPKVVTQRSCHVHDELNFLDTIKVTKGDPNKESFLISFWERARADVIFTKRALGMGLSFVAQTTCSVRLAKYLIDLGADVNFAPKGHAVTPVRHAARRDSAAAADLIRYLLLNGADPDLTPTKPSMAYPKIQDEKGPRGIAKWLGMSWDELLVKSKEEREKGLRDGSMRAWPSTTPPEREVVKRDGMGTRSTERL</sequence>
<name>A0A0D2EU14_9EURO</name>
<dbReference type="Proteomes" id="UP000054342">
    <property type="component" value="Unassembled WGS sequence"/>
</dbReference>
<gene>
    <name evidence="2" type="ORF">PV05_03668</name>
</gene>
<evidence type="ECO:0000256" key="1">
    <source>
        <dbReference type="SAM" id="MobiDB-lite"/>
    </source>
</evidence>